<proteinExistence type="predicted"/>
<dbReference type="AlphaFoldDB" id="A0A2G5SLS2"/>
<reference evidence="3" key="1">
    <citation type="submission" date="2017-10" db="EMBL/GenBank/DDBJ databases">
        <title>Rapid genome shrinkage in a self-fertile nematode reveals novel sperm competition proteins.</title>
        <authorList>
            <person name="Yin D."/>
            <person name="Schwarz E.M."/>
            <person name="Thomas C.G."/>
            <person name="Felde R.L."/>
            <person name="Korf I.F."/>
            <person name="Cutter A.D."/>
            <person name="Schartner C.M."/>
            <person name="Ralston E.J."/>
            <person name="Meyer B.J."/>
            <person name="Haag E.S."/>
        </authorList>
    </citation>
    <scope>NUCLEOTIDE SEQUENCE [LARGE SCALE GENOMIC DNA]</scope>
    <source>
        <strain evidence="3">JU1422</strain>
    </source>
</reference>
<name>A0A2G5SLS2_9PELO</name>
<evidence type="ECO:0000313" key="3">
    <source>
        <dbReference type="Proteomes" id="UP000230233"/>
    </source>
</evidence>
<dbReference type="Proteomes" id="UP000230233">
    <property type="component" value="Chromosome X"/>
</dbReference>
<organism evidence="2 3">
    <name type="scientific">Caenorhabditis nigoni</name>
    <dbReference type="NCBI Taxonomy" id="1611254"/>
    <lineage>
        <taxon>Eukaryota</taxon>
        <taxon>Metazoa</taxon>
        <taxon>Ecdysozoa</taxon>
        <taxon>Nematoda</taxon>
        <taxon>Chromadorea</taxon>
        <taxon>Rhabditida</taxon>
        <taxon>Rhabditina</taxon>
        <taxon>Rhabditomorpha</taxon>
        <taxon>Rhabditoidea</taxon>
        <taxon>Rhabditidae</taxon>
        <taxon>Peloderinae</taxon>
        <taxon>Caenorhabditis</taxon>
    </lineage>
</organism>
<dbReference type="EMBL" id="PDUG01000006">
    <property type="protein sequence ID" value="PIC15821.1"/>
    <property type="molecule type" value="Genomic_DNA"/>
</dbReference>
<gene>
    <name evidence="2" type="primary">Cnig_chr_X.g22648</name>
    <name evidence="2" type="ORF">B9Z55_022648</name>
</gene>
<evidence type="ECO:0000313" key="2">
    <source>
        <dbReference type="EMBL" id="PIC15821.1"/>
    </source>
</evidence>
<protein>
    <submittedName>
        <fullName evidence="2">Uncharacterized protein</fullName>
    </submittedName>
</protein>
<evidence type="ECO:0000256" key="1">
    <source>
        <dbReference type="SAM" id="MobiDB-lite"/>
    </source>
</evidence>
<feature type="compositionally biased region" description="Polar residues" evidence="1">
    <location>
        <begin position="31"/>
        <end position="46"/>
    </location>
</feature>
<comment type="caution">
    <text evidence="2">The sequence shown here is derived from an EMBL/GenBank/DDBJ whole genome shotgun (WGS) entry which is preliminary data.</text>
</comment>
<sequence length="116" mass="13720">MPRPSMSPPMTENQMMPSTQNYFEYGYDFTSTSSSSPEMNRFSTSPPMKFDENQDPMATQFFRDPTINYSNPTQQLDTNRFGNEYNNFYMMQMKGMEFNTVSNHYSFDFNKDYTLC</sequence>
<feature type="region of interest" description="Disordered" evidence="1">
    <location>
        <begin position="31"/>
        <end position="54"/>
    </location>
</feature>
<keyword evidence="3" id="KW-1185">Reference proteome</keyword>
<accession>A0A2G5SLS2</accession>